<dbReference type="Proteomes" id="UP001055072">
    <property type="component" value="Unassembled WGS sequence"/>
</dbReference>
<reference evidence="1" key="1">
    <citation type="journal article" date="2021" name="Environ. Microbiol.">
        <title>Gene family expansions and transcriptome signatures uncover fungal adaptations to wood decay.</title>
        <authorList>
            <person name="Hage H."/>
            <person name="Miyauchi S."/>
            <person name="Viragh M."/>
            <person name="Drula E."/>
            <person name="Min B."/>
            <person name="Chaduli D."/>
            <person name="Navarro D."/>
            <person name="Favel A."/>
            <person name="Norest M."/>
            <person name="Lesage-Meessen L."/>
            <person name="Balint B."/>
            <person name="Merenyi Z."/>
            <person name="de Eugenio L."/>
            <person name="Morin E."/>
            <person name="Martinez A.T."/>
            <person name="Baldrian P."/>
            <person name="Stursova M."/>
            <person name="Martinez M.J."/>
            <person name="Novotny C."/>
            <person name="Magnuson J.K."/>
            <person name="Spatafora J.W."/>
            <person name="Maurice S."/>
            <person name="Pangilinan J."/>
            <person name="Andreopoulos W."/>
            <person name="LaButti K."/>
            <person name="Hundley H."/>
            <person name="Na H."/>
            <person name="Kuo A."/>
            <person name="Barry K."/>
            <person name="Lipzen A."/>
            <person name="Henrissat B."/>
            <person name="Riley R."/>
            <person name="Ahrendt S."/>
            <person name="Nagy L.G."/>
            <person name="Grigoriev I.V."/>
            <person name="Martin F."/>
            <person name="Rosso M.N."/>
        </authorList>
    </citation>
    <scope>NUCLEOTIDE SEQUENCE</scope>
    <source>
        <strain evidence="1">CBS 384.51</strain>
    </source>
</reference>
<evidence type="ECO:0000313" key="2">
    <source>
        <dbReference type="Proteomes" id="UP001055072"/>
    </source>
</evidence>
<keyword evidence="2" id="KW-1185">Reference proteome</keyword>
<protein>
    <submittedName>
        <fullName evidence="1">AMP-dependent synthetase and ligase</fullName>
    </submittedName>
</protein>
<accession>A0ACB8TX37</accession>
<proteinExistence type="predicted"/>
<name>A0ACB8TX37_9APHY</name>
<evidence type="ECO:0000313" key="1">
    <source>
        <dbReference type="EMBL" id="KAI0086414.1"/>
    </source>
</evidence>
<comment type="caution">
    <text evidence="1">The sequence shown here is derived from an EMBL/GenBank/DDBJ whole genome shotgun (WGS) entry which is preliminary data.</text>
</comment>
<gene>
    <name evidence="1" type="ORF">BDY19DRAFT_961296</name>
</gene>
<keyword evidence="1" id="KW-0436">Ligase</keyword>
<sequence>MDLTPARDYPTFETTAGGLIYPAFPVLKSSGEFSIPVTTDRDSWTQSLPNMAHNTHAFQPTPASIPPPGTPNVRLQKPKGLPVSFQPLNPLAFLLRASQIYPDQLAIAHSDVEHPVFYTYSVFAQRAQNLAYALIQAGIQPGDRVAIIAPNRFAHQGVLAARAIICPINTRLTVPEVGYILEHSGAKLIIVDYEYKNLTQNAKVPVIVSNDTGRAGDPYEDFLTKGRQFSQERGWPGLEWEADENAGSSLCYTLYSLGSYLAALANAFETRMTLNSVYLWILPMFHASGWTYPWAVTASFAAQITLRTVNISRIWYHLLNSGVTHYCAAPTVQINLVNAPEARIVPQKVSAITAGSAPTAQLIGELEKKGIDPVHVYGLTETYGPFTLSYKQPSFASRTLDERARHLSRQGFGFLTSDPVRVVYQPKEGEESEELIDVPADGKTIGEIVLSGNITMREYFNDPEATKKAFQGGYFHTGDLAVVHPDGYVAIQDRSKDIIISGGENASSLAIEQELASHPDILEVSVVARPHPKWGERAMAFVILRSDAKAKWQNRHQAFETELKKHARARLPGFACPEWVEIIDELPKTATGKIQKVALRQRVAKL</sequence>
<organism evidence="1 2">
    <name type="scientific">Irpex rosettiformis</name>
    <dbReference type="NCBI Taxonomy" id="378272"/>
    <lineage>
        <taxon>Eukaryota</taxon>
        <taxon>Fungi</taxon>
        <taxon>Dikarya</taxon>
        <taxon>Basidiomycota</taxon>
        <taxon>Agaricomycotina</taxon>
        <taxon>Agaricomycetes</taxon>
        <taxon>Polyporales</taxon>
        <taxon>Irpicaceae</taxon>
        <taxon>Irpex</taxon>
    </lineage>
</organism>
<dbReference type="EMBL" id="MU274924">
    <property type="protein sequence ID" value="KAI0086414.1"/>
    <property type="molecule type" value="Genomic_DNA"/>
</dbReference>